<evidence type="ECO:0000313" key="3">
    <source>
        <dbReference type="Proteomes" id="UP000013201"/>
    </source>
</evidence>
<keyword evidence="3" id="KW-1185">Reference proteome</keyword>
<accession>N1MMI9</accession>
<feature type="domain" description="Peptidase M24 C-terminal" evidence="1">
    <location>
        <begin position="37"/>
        <end position="96"/>
    </location>
</feature>
<keyword evidence="2" id="KW-0645">Protease</keyword>
<dbReference type="Pfam" id="PF16188">
    <property type="entry name" value="Peptidase_M24_C"/>
    <property type="match status" value="1"/>
</dbReference>
<comment type="caution">
    <text evidence="2">The sequence shown here is derived from an EMBL/GenBank/DDBJ whole genome shotgun (WGS) entry which is preliminary data.</text>
</comment>
<dbReference type="PANTHER" id="PTHR43763:SF6">
    <property type="entry name" value="XAA-PRO AMINOPEPTIDASE 1"/>
    <property type="match status" value="1"/>
</dbReference>
<dbReference type="EC" id="3.4.11.9" evidence="2"/>
<evidence type="ECO:0000259" key="1">
    <source>
        <dbReference type="Pfam" id="PF16188"/>
    </source>
</evidence>
<dbReference type="PANTHER" id="PTHR43763">
    <property type="entry name" value="XAA-PRO AMINOPEPTIDASE 1"/>
    <property type="match status" value="1"/>
</dbReference>
<gene>
    <name evidence="2" type="ORF">EBBID32_11400</name>
</gene>
<proteinExistence type="predicted"/>
<reference evidence="2 3" key="1">
    <citation type="submission" date="2013-03" db="EMBL/GenBank/DDBJ databases">
        <authorList>
            <person name="Le V."/>
        </authorList>
    </citation>
    <scope>NUCLEOTIDE SEQUENCE [LARGE SCALE GENOMIC DNA]</scope>
    <source>
        <strain evidence="2 3">BiD32</strain>
    </source>
</reference>
<dbReference type="GO" id="GO:0004177">
    <property type="term" value="F:aminopeptidase activity"/>
    <property type="evidence" value="ECO:0007669"/>
    <property type="project" value="UniProtKB-KW"/>
</dbReference>
<sequence>MILSNEPGYYKTGEYGIRIENLVLVEERAVPGAEKPMQGFETLTFAPIDRHLIALDLLSADERAWVDAYHAQVLSVVGPQLDGDARAWLESACAPL</sequence>
<dbReference type="Gene3D" id="3.90.230.10">
    <property type="entry name" value="Creatinase/methionine aminopeptidase superfamily"/>
    <property type="match status" value="1"/>
</dbReference>
<protein>
    <submittedName>
        <fullName evidence="2">Xaa-Pro aminopeptidase</fullName>
        <ecNumber evidence="2">3.4.11.9</ecNumber>
    </submittedName>
</protein>
<dbReference type="SUPFAM" id="SSF55920">
    <property type="entry name" value="Creatinase/aminopeptidase"/>
    <property type="match status" value="1"/>
</dbReference>
<dbReference type="Proteomes" id="UP000013201">
    <property type="component" value="Unassembled WGS sequence"/>
</dbReference>
<evidence type="ECO:0000313" key="2">
    <source>
        <dbReference type="EMBL" id="CCW16802.1"/>
    </source>
</evidence>
<keyword evidence="2" id="KW-0031">Aminopeptidase</keyword>
<reference evidence="3" key="2">
    <citation type="submission" date="2013-04" db="EMBL/GenBank/DDBJ databases">
        <title>Bisphenol A degrading Sphingobium sp. strain BiD32.</title>
        <authorList>
            <person name="Nielsen J.L."/>
            <person name="Zhou N.A."/>
            <person name="Kjeldal H."/>
        </authorList>
    </citation>
    <scope>NUCLEOTIDE SEQUENCE [LARGE SCALE GENOMIC DNA]</scope>
    <source>
        <strain evidence="3">BiD32</strain>
    </source>
</reference>
<dbReference type="EMBL" id="CAVK010000057">
    <property type="protein sequence ID" value="CCW16802.1"/>
    <property type="molecule type" value="Genomic_DNA"/>
</dbReference>
<organism evidence="2 3">
    <name type="scientific">Sphingobium indicum BiD32</name>
    <dbReference type="NCBI Taxonomy" id="1301087"/>
    <lineage>
        <taxon>Bacteria</taxon>
        <taxon>Pseudomonadati</taxon>
        <taxon>Pseudomonadota</taxon>
        <taxon>Alphaproteobacteria</taxon>
        <taxon>Sphingomonadales</taxon>
        <taxon>Sphingomonadaceae</taxon>
        <taxon>Sphingobium</taxon>
    </lineage>
</organism>
<name>N1MMI9_9SPHN</name>
<dbReference type="InterPro" id="IPR050422">
    <property type="entry name" value="X-Pro_aminopeptidase_P"/>
</dbReference>
<dbReference type="AlphaFoldDB" id="N1MMI9"/>
<dbReference type="InterPro" id="IPR036005">
    <property type="entry name" value="Creatinase/aminopeptidase-like"/>
</dbReference>
<keyword evidence="2" id="KW-0378">Hydrolase</keyword>
<dbReference type="InterPro" id="IPR032416">
    <property type="entry name" value="Peptidase_M24_C"/>
</dbReference>